<dbReference type="Pfam" id="PF00553">
    <property type="entry name" value="CBM_2"/>
    <property type="match status" value="1"/>
</dbReference>
<comment type="caution">
    <text evidence="3">The sequence shown here is derived from an EMBL/GenBank/DDBJ whole genome shotgun (WGS) entry which is preliminary data.</text>
</comment>
<sequence>MRLRIGAAILFLVALVGGPAGAAAASEPTPTPTCPPALPLSGSVAAATTESLTISYWILFTPPCGYNPPVTVTLFDSSEDARQWIDPVAEAVSGPERNGAITVAGLTAGTQYWYRFSADGKRDPYLIGSGRTAAAQACAATVTIGSAWTGGFVATVSVRNTGSEPLAGWHVSWRWAGDERIESVWNGVAQSGADGVTISNASWNGALPVGGSTTFGLLAASGAPPVALTPTCAG</sequence>
<keyword evidence="1" id="KW-0732">Signal</keyword>
<accession>A0ABT1DZF3</accession>
<evidence type="ECO:0000313" key="4">
    <source>
        <dbReference type="Proteomes" id="UP001523369"/>
    </source>
</evidence>
<dbReference type="PROSITE" id="PS51173">
    <property type="entry name" value="CBM2"/>
    <property type="match status" value="1"/>
</dbReference>
<dbReference type="InterPro" id="IPR001919">
    <property type="entry name" value="CBD2"/>
</dbReference>
<evidence type="ECO:0000259" key="2">
    <source>
        <dbReference type="PROSITE" id="PS51173"/>
    </source>
</evidence>
<dbReference type="SMART" id="SM00637">
    <property type="entry name" value="CBD_II"/>
    <property type="match status" value="1"/>
</dbReference>
<feature type="chain" id="PRO_5046584956" evidence="1">
    <location>
        <begin position="23"/>
        <end position="234"/>
    </location>
</feature>
<dbReference type="SUPFAM" id="SSF49384">
    <property type="entry name" value="Carbohydrate-binding domain"/>
    <property type="match status" value="1"/>
</dbReference>
<organism evidence="3 4">
    <name type="scientific">Paractinoplanes aksuensis</name>
    <dbReference type="NCBI Taxonomy" id="2939490"/>
    <lineage>
        <taxon>Bacteria</taxon>
        <taxon>Bacillati</taxon>
        <taxon>Actinomycetota</taxon>
        <taxon>Actinomycetes</taxon>
        <taxon>Micromonosporales</taxon>
        <taxon>Micromonosporaceae</taxon>
        <taxon>Paractinoplanes</taxon>
    </lineage>
</organism>
<feature type="domain" description="CBM2" evidence="2">
    <location>
        <begin position="131"/>
        <end position="234"/>
    </location>
</feature>
<keyword evidence="4" id="KW-1185">Reference proteome</keyword>
<dbReference type="EMBL" id="JAMYJR010000042">
    <property type="protein sequence ID" value="MCO8276260.1"/>
    <property type="molecule type" value="Genomic_DNA"/>
</dbReference>
<proteinExistence type="predicted"/>
<gene>
    <name evidence="3" type="ORF">M1L60_37345</name>
</gene>
<dbReference type="InterPro" id="IPR012291">
    <property type="entry name" value="CBM2_carb-bd_dom_sf"/>
</dbReference>
<protein>
    <submittedName>
        <fullName evidence="3">Cellulose binding domain-containing protein</fullName>
    </submittedName>
</protein>
<dbReference type="RefSeq" id="WP_253242293.1">
    <property type="nucleotide sequence ID" value="NZ_JAMYJR010000042.1"/>
</dbReference>
<name>A0ABT1DZF3_9ACTN</name>
<dbReference type="Gene3D" id="2.60.40.290">
    <property type="match status" value="1"/>
</dbReference>
<evidence type="ECO:0000313" key="3">
    <source>
        <dbReference type="EMBL" id="MCO8276260.1"/>
    </source>
</evidence>
<reference evidence="3 4" key="1">
    <citation type="submission" date="2022-06" db="EMBL/GenBank/DDBJ databases">
        <title>New Species of the Genus Actinoplanes, ActinopZanes ferrugineus.</title>
        <authorList>
            <person name="Ding P."/>
        </authorList>
    </citation>
    <scope>NUCLEOTIDE SEQUENCE [LARGE SCALE GENOMIC DNA]</scope>
    <source>
        <strain evidence="3 4">TRM88003</strain>
    </source>
</reference>
<evidence type="ECO:0000256" key="1">
    <source>
        <dbReference type="SAM" id="SignalP"/>
    </source>
</evidence>
<feature type="signal peptide" evidence="1">
    <location>
        <begin position="1"/>
        <end position="22"/>
    </location>
</feature>
<dbReference type="InterPro" id="IPR008965">
    <property type="entry name" value="CBM2/CBM3_carb-bd_dom_sf"/>
</dbReference>
<dbReference type="Proteomes" id="UP001523369">
    <property type="component" value="Unassembled WGS sequence"/>
</dbReference>